<proteinExistence type="predicted"/>
<name>A0A1H6IU09_RUMFL</name>
<organism evidence="1 2">
    <name type="scientific">Ruminococcus flavefaciens</name>
    <dbReference type="NCBI Taxonomy" id="1265"/>
    <lineage>
        <taxon>Bacteria</taxon>
        <taxon>Bacillati</taxon>
        <taxon>Bacillota</taxon>
        <taxon>Clostridia</taxon>
        <taxon>Eubacteriales</taxon>
        <taxon>Oscillospiraceae</taxon>
        <taxon>Ruminococcus</taxon>
    </lineage>
</organism>
<evidence type="ECO:0000313" key="2">
    <source>
        <dbReference type="Proteomes" id="UP000183190"/>
    </source>
</evidence>
<dbReference type="RefSeq" id="WP_074715514.1">
    <property type="nucleotide sequence ID" value="NZ_FNWV01000003.1"/>
</dbReference>
<dbReference type="Proteomes" id="UP000183190">
    <property type="component" value="Unassembled WGS sequence"/>
</dbReference>
<dbReference type="EMBL" id="FNWV01000003">
    <property type="protein sequence ID" value="SEH52742.1"/>
    <property type="molecule type" value="Genomic_DNA"/>
</dbReference>
<reference evidence="1 2" key="1">
    <citation type="submission" date="2016-10" db="EMBL/GenBank/DDBJ databases">
        <authorList>
            <person name="de Groot N.N."/>
        </authorList>
    </citation>
    <scope>NUCLEOTIDE SEQUENCE [LARGE SCALE GENOMIC DNA]</scope>
    <source>
        <strain evidence="1 2">YAD2003</strain>
    </source>
</reference>
<sequence length="155" mass="17914">MRKNIIQIVLLGLSVSGLVCSCGEKKPLTIKKGVYWLADTDTSITLGDNNTLTVHGYDFKKLEEEAYENFMIRMEQANMPEGEKISDERIKQIRDGVDLTKQFLDKTVDYETQDEDGVIGIYVPVNNSELFFYVQYFPNNESLVFDEHIFKRKDK</sequence>
<accession>A0A1H6IU09</accession>
<dbReference type="PROSITE" id="PS51257">
    <property type="entry name" value="PROKAR_LIPOPROTEIN"/>
    <property type="match status" value="1"/>
</dbReference>
<evidence type="ECO:0000313" key="1">
    <source>
        <dbReference type="EMBL" id="SEH52742.1"/>
    </source>
</evidence>
<protein>
    <submittedName>
        <fullName evidence="1">Uncharacterized protein</fullName>
    </submittedName>
</protein>
<gene>
    <name evidence="1" type="ORF">SAMN02910265_01270</name>
</gene>
<dbReference type="AlphaFoldDB" id="A0A1H6IU09"/>